<dbReference type="PhylomeDB" id="S7ZQG6"/>
<feature type="domain" description="Microcystin LR degradation protein MlrC N-terminal" evidence="3">
    <location>
        <begin position="14"/>
        <end position="305"/>
    </location>
</feature>
<accession>S7ZQG6</accession>
<dbReference type="InterPro" id="IPR010799">
    <property type="entry name" value="MlrC_C"/>
</dbReference>
<dbReference type="Proteomes" id="UP000019376">
    <property type="component" value="Unassembled WGS sequence"/>
</dbReference>
<evidence type="ECO:0000259" key="3">
    <source>
        <dbReference type="Pfam" id="PF07364"/>
    </source>
</evidence>
<dbReference type="InterPro" id="IPR009197">
    <property type="entry name" value="MlrC"/>
</dbReference>
<dbReference type="eggNOG" id="ENOG502S9X3">
    <property type="taxonomic scope" value="Eukaryota"/>
</dbReference>
<name>S7ZQG6_PENO1</name>
<dbReference type="InterPro" id="IPR015995">
    <property type="entry name" value="MlrC_N"/>
</dbReference>
<organism evidence="4 5">
    <name type="scientific">Penicillium oxalicum (strain 114-2 / CGMCC 5302)</name>
    <name type="common">Penicillium decumbens</name>
    <dbReference type="NCBI Taxonomy" id="933388"/>
    <lineage>
        <taxon>Eukaryota</taxon>
        <taxon>Fungi</taxon>
        <taxon>Dikarya</taxon>
        <taxon>Ascomycota</taxon>
        <taxon>Pezizomycotina</taxon>
        <taxon>Eurotiomycetes</taxon>
        <taxon>Eurotiomycetidae</taxon>
        <taxon>Eurotiales</taxon>
        <taxon>Aspergillaceae</taxon>
        <taxon>Penicillium</taxon>
    </lineage>
</organism>
<dbReference type="Pfam" id="PF07171">
    <property type="entry name" value="MlrC_C"/>
    <property type="match status" value="1"/>
</dbReference>
<dbReference type="OrthoDB" id="4131805at2759"/>
<dbReference type="Pfam" id="PF07364">
    <property type="entry name" value="DUF1485"/>
    <property type="match status" value="1"/>
</dbReference>
<keyword evidence="5" id="KW-1185">Reference proteome</keyword>
<evidence type="ECO:0008006" key="6">
    <source>
        <dbReference type="Google" id="ProtNLM"/>
    </source>
</evidence>
<feature type="domain" description="Microcystin LR degradation protein MlrC C-terminal" evidence="2">
    <location>
        <begin position="317"/>
        <end position="488"/>
    </location>
</feature>
<dbReference type="PROSITE" id="PS51257">
    <property type="entry name" value="PROKAR_LIPOPROTEIN"/>
    <property type="match status" value="1"/>
</dbReference>
<dbReference type="PIRSF" id="PIRSF012702">
    <property type="entry name" value="UCP012702"/>
    <property type="match status" value="1"/>
</dbReference>
<dbReference type="HOGENOM" id="CLU_028172_2_0_1"/>
<dbReference type="EMBL" id="KB644414">
    <property type="protein sequence ID" value="EPS32970.1"/>
    <property type="molecule type" value="Genomic_DNA"/>
</dbReference>
<evidence type="ECO:0000256" key="1">
    <source>
        <dbReference type="SAM" id="MobiDB-lite"/>
    </source>
</evidence>
<reference evidence="4 5" key="1">
    <citation type="journal article" date="2013" name="PLoS ONE">
        <title>Genomic and secretomic analyses reveal unique features of the lignocellulolytic enzyme system of Penicillium decumbens.</title>
        <authorList>
            <person name="Liu G."/>
            <person name="Zhang L."/>
            <person name="Wei X."/>
            <person name="Zou G."/>
            <person name="Qin Y."/>
            <person name="Ma L."/>
            <person name="Li J."/>
            <person name="Zheng H."/>
            <person name="Wang S."/>
            <person name="Wang C."/>
            <person name="Xun L."/>
            <person name="Zhao G.-P."/>
            <person name="Zhou Z."/>
            <person name="Qu Y."/>
        </authorList>
    </citation>
    <scope>NUCLEOTIDE SEQUENCE [LARGE SCALE GENOMIC DNA]</scope>
    <source>
        <strain evidence="5">114-2 / CGMCC 5302</strain>
    </source>
</reference>
<feature type="region of interest" description="Disordered" evidence="1">
    <location>
        <begin position="505"/>
        <end position="536"/>
    </location>
</feature>
<evidence type="ECO:0000313" key="4">
    <source>
        <dbReference type="EMBL" id="EPS32970.1"/>
    </source>
</evidence>
<evidence type="ECO:0000259" key="2">
    <source>
        <dbReference type="Pfam" id="PF07171"/>
    </source>
</evidence>
<protein>
    <recommendedName>
        <fullName evidence="6">Microcystin LR degradation protein MlrC</fullName>
    </recommendedName>
</protein>
<evidence type="ECO:0000313" key="5">
    <source>
        <dbReference type="Proteomes" id="UP000019376"/>
    </source>
</evidence>
<gene>
    <name evidence="4" type="ORF">PDE_07931</name>
</gene>
<feature type="compositionally biased region" description="Basic and acidic residues" evidence="1">
    <location>
        <begin position="518"/>
        <end position="536"/>
    </location>
</feature>
<proteinExistence type="predicted"/>
<dbReference type="STRING" id="933388.S7ZQG6"/>
<dbReference type="AlphaFoldDB" id="S7ZQG6"/>
<sequence length="536" mass="59222">MRLKVRSNVRQPAIAIAGLACETSTFSPARTEAAAFHPRRAHEIIEEYSFFLGADTDLGQAATWHGALIGHALPGGVVTRDAFEELAGELLTRLADIHAATTLDGLWLDIHGAMCVEGLVDVEAELLRRIRQVIGRRVMVSASMDLHGNVSPELAHQVDLITCFRTAPHEDEMETKQRACWNLVTLLSTRDDEDGHHNTHLRPLKAWCEIPILLPGEQTSTREEPARSLYHQLPMVEALPSVIDAAIWVGYAWADEPRNHAVVMVTGWDAQIVLEQAEQLARRFWDARKQFHFVAPTGTLTECLAAGLKSHRRPFFISDSGDNPTAGGAGDVTWTLARILAHPEFQNPDEGPSVIYASLPARHAAETIARAGVGATVTVVAGAEIDHVHQGPITMTGLVHSVRHGDRDAVIECVLQIGSVFVIITKLRKPYHHESDFVQLNLHPRSADLVVVKIGYLEPELFDMAADWRLALTPGGVDQDLQRLGHSRIHRPMWPLDRNFAPPPNLTARMIPPSDRPFSTDHSPDHTRRIGESNGR</sequence>